<dbReference type="EMBL" id="BPLR01018818">
    <property type="protein sequence ID" value="GIZ02499.1"/>
    <property type="molecule type" value="Genomic_DNA"/>
</dbReference>
<feature type="region of interest" description="Disordered" evidence="1">
    <location>
        <begin position="143"/>
        <end position="170"/>
    </location>
</feature>
<evidence type="ECO:0000313" key="5">
    <source>
        <dbReference type="EMBL" id="GIZ02499.1"/>
    </source>
</evidence>
<keyword evidence="2" id="KW-1133">Transmembrane helix</keyword>
<dbReference type="Proteomes" id="UP001054945">
    <property type="component" value="Unassembled WGS sequence"/>
</dbReference>
<comment type="caution">
    <text evidence="5">The sequence shown here is derived from an EMBL/GenBank/DDBJ whole genome shotgun (WGS) entry which is preliminary data.</text>
</comment>
<organism evidence="5 6">
    <name type="scientific">Caerostris extrusa</name>
    <name type="common">Bark spider</name>
    <name type="synonym">Caerostris bankana</name>
    <dbReference type="NCBI Taxonomy" id="172846"/>
    <lineage>
        <taxon>Eukaryota</taxon>
        <taxon>Metazoa</taxon>
        <taxon>Ecdysozoa</taxon>
        <taxon>Arthropoda</taxon>
        <taxon>Chelicerata</taxon>
        <taxon>Arachnida</taxon>
        <taxon>Araneae</taxon>
        <taxon>Araneomorphae</taxon>
        <taxon>Entelegynae</taxon>
        <taxon>Araneoidea</taxon>
        <taxon>Araneidae</taxon>
        <taxon>Caerostris</taxon>
    </lineage>
</organism>
<evidence type="ECO:0000256" key="2">
    <source>
        <dbReference type="SAM" id="Phobius"/>
    </source>
</evidence>
<dbReference type="PANTHER" id="PTHR39077">
    <property type="entry name" value="DUF4793 DOMAIN-CONTAINING PROTEIN"/>
    <property type="match status" value="1"/>
</dbReference>
<keyword evidence="6" id="KW-1185">Reference proteome</keyword>
<dbReference type="InterPro" id="IPR032008">
    <property type="entry name" value="APD1-4_N"/>
</dbReference>
<dbReference type="Pfam" id="PF16040">
    <property type="entry name" value="APD1-4_N"/>
    <property type="match status" value="1"/>
</dbReference>
<keyword evidence="2" id="KW-0812">Transmembrane</keyword>
<dbReference type="Pfam" id="PF16041">
    <property type="entry name" value="APD1-4_M"/>
    <property type="match status" value="1"/>
</dbReference>
<dbReference type="InterPro" id="IPR032010">
    <property type="entry name" value="APD1-4_M"/>
</dbReference>
<keyword evidence="2" id="KW-0472">Membrane</keyword>
<feature type="compositionally biased region" description="Acidic residues" evidence="1">
    <location>
        <begin position="148"/>
        <end position="163"/>
    </location>
</feature>
<feature type="domain" description="E3 ubiquitin-protein ligase APD1-4 N-terminal" evidence="3">
    <location>
        <begin position="65"/>
        <end position="132"/>
    </location>
</feature>
<feature type="transmembrane region" description="Helical" evidence="2">
    <location>
        <begin position="301"/>
        <end position="319"/>
    </location>
</feature>
<reference evidence="5 6" key="1">
    <citation type="submission" date="2021-06" db="EMBL/GenBank/DDBJ databases">
        <title>Caerostris extrusa draft genome.</title>
        <authorList>
            <person name="Kono N."/>
            <person name="Arakawa K."/>
        </authorList>
    </citation>
    <scope>NUCLEOTIDE SEQUENCE [LARGE SCALE GENOMIC DNA]</scope>
</reference>
<feature type="domain" description="E3 ubiquitin-protein ligase APD1-4 middle" evidence="4">
    <location>
        <begin position="212"/>
        <end position="317"/>
    </location>
</feature>
<evidence type="ECO:0000313" key="6">
    <source>
        <dbReference type="Proteomes" id="UP001054945"/>
    </source>
</evidence>
<feature type="transmembrane region" description="Helical" evidence="2">
    <location>
        <begin position="6"/>
        <end position="25"/>
    </location>
</feature>
<evidence type="ECO:0000256" key="1">
    <source>
        <dbReference type="SAM" id="MobiDB-lite"/>
    </source>
</evidence>
<evidence type="ECO:0000259" key="4">
    <source>
        <dbReference type="Pfam" id="PF16041"/>
    </source>
</evidence>
<gene>
    <name evidence="5" type="primary">X975_11672</name>
    <name evidence="5" type="ORF">CEXT_132221</name>
</gene>
<evidence type="ECO:0000259" key="3">
    <source>
        <dbReference type="Pfam" id="PF16040"/>
    </source>
</evidence>
<dbReference type="AlphaFoldDB" id="A0AAV4Y8N4"/>
<dbReference type="PANTHER" id="PTHR39077:SF1">
    <property type="entry name" value="E3 UBIQUITIN-PROTEIN LIGASE APD1-4 MIDDLE DOMAIN-CONTAINING PROTEIN"/>
    <property type="match status" value="1"/>
</dbReference>
<accession>A0AAV4Y8N4</accession>
<evidence type="ECO:0008006" key="7">
    <source>
        <dbReference type="Google" id="ProtNLM"/>
    </source>
</evidence>
<proteinExistence type="predicted"/>
<name>A0AAV4Y8N4_CAEEX</name>
<sequence>MASHALITLGAIVLAIVFFAIPLILKYHVYKPQKKIVVAGDVFKVDGGLSSTWCQGVEFDSKYNFRAFIYDSDPIVDGNEVVRTLSTHHMVLPNKAQEYWGFHLLRGSTVNITSCARLIRADVTVVKGISGLKQCLREHRRAIRDEESSGEDSLSESESDEDTSSISSSQGVVTNKTDILHICTNSILHEELPTSYTCKHPFTKVARRHTLSQYVNETDYYYYIFSSNTYLEILPNEFSIKFSIDRTHYDYSTSSGNCSKDNHCQLRMAMGSQPKVVVQMDGVNGTLRTEKVQVACKPREWIFMIFYGLFLIIIFLCAFQ</sequence>
<protein>
    <recommendedName>
        <fullName evidence="7">E3 ubiquitin-protein ligase APD1-4 middle domain-containing protein</fullName>
    </recommendedName>
</protein>